<dbReference type="Pfam" id="PF00178">
    <property type="entry name" value="Ets"/>
    <property type="match status" value="1"/>
</dbReference>
<dbReference type="InterPro" id="IPR046328">
    <property type="entry name" value="ETS_fam"/>
</dbReference>
<dbReference type="Gene3D" id="3.30.710.10">
    <property type="entry name" value="Potassium Channel Kv1.1, Chain A"/>
    <property type="match status" value="1"/>
</dbReference>
<evidence type="ECO:0000259" key="5">
    <source>
        <dbReference type="PROSITE" id="PS50061"/>
    </source>
</evidence>
<proteinExistence type="evidence at transcript level"/>
<dbReference type="PROSITE" id="PS50061">
    <property type="entry name" value="ETS_DOMAIN_3"/>
    <property type="match status" value="1"/>
</dbReference>
<feature type="compositionally biased region" description="Polar residues" evidence="4">
    <location>
        <begin position="1010"/>
        <end position="1032"/>
    </location>
</feature>
<comment type="similarity">
    <text evidence="1 3">Belongs to the ETS family.</text>
</comment>
<feature type="domain" description="ETS" evidence="5">
    <location>
        <begin position="708"/>
        <end position="790"/>
    </location>
</feature>
<dbReference type="GO" id="GO:0043565">
    <property type="term" value="F:sequence-specific DNA binding"/>
    <property type="evidence" value="ECO:0007669"/>
    <property type="project" value="InterPro"/>
</dbReference>
<feature type="compositionally biased region" description="Polar residues" evidence="4">
    <location>
        <begin position="313"/>
        <end position="329"/>
    </location>
</feature>
<dbReference type="InterPro" id="IPR000210">
    <property type="entry name" value="BTB/POZ_dom"/>
</dbReference>
<dbReference type="PRINTS" id="PR00454">
    <property type="entry name" value="ETSDOMAIN"/>
</dbReference>
<name>A0A6A7G3R1_9CRUS</name>
<feature type="region of interest" description="Disordered" evidence="4">
    <location>
        <begin position="289"/>
        <end position="376"/>
    </location>
</feature>
<dbReference type="InterPro" id="IPR011333">
    <property type="entry name" value="SKP1/BTB/POZ_sf"/>
</dbReference>
<feature type="compositionally biased region" description="Polar residues" evidence="4">
    <location>
        <begin position="639"/>
        <end position="650"/>
    </location>
</feature>
<dbReference type="EMBL" id="IACT01006548">
    <property type="protein sequence ID" value="LAC25678.1"/>
    <property type="molecule type" value="mRNA"/>
</dbReference>
<dbReference type="Pfam" id="PF00651">
    <property type="entry name" value="BTB"/>
    <property type="match status" value="1"/>
</dbReference>
<feature type="compositionally biased region" description="Low complexity" evidence="4">
    <location>
        <begin position="552"/>
        <end position="567"/>
    </location>
</feature>
<dbReference type="InterPro" id="IPR036390">
    <property type="entry name" value="WH_DNA-bd_sf"/>
</dbReference>
<evidence type="ECO:0000259" key="6">
    <source>
        <dbReference type="PROSITE" id="PS50097"/>
    </source>
</evidence>
<feature type="compositionally biased region" description="Polar residues" evidence="4">
    <location>
        <begin position="289"/>
        <end position="298"/>
    </location>
</feature>
<feature type="region of interest" description="Disordered" evidence="4">
    <location>
        <begin position="631"/>
        <end position="668"/>
    </location>
</feature>
<comment type="subcellular location">
    <subcellularLocation>
        <location evidence="3">Nucleus</location>
    </subcellularLocation>
</comment>
<dbReference type="Gene3D" id="1.10.10.10">
    <property type="entry name" value="Winged helix-like DNA-binding domain superfamily/Winged helix DNA-binding domain"/>
    <property type="match status" value="1"/>
</dbReference>
<feature type="compositionally biased region" description="Low complexity" evidence="4">
    <location>
        <begin position="576"/>
        <end position="594"/>
    </location>
</feature>
<dbReference type="PROSITE" id="PS50097">
    <property type="entry name" value="BTB"/>
    <property type="match status" value="1"/>
</dbReference>
<evidence type="ECO:0000256" key="1">
    <source>
        <dbReference type="ARBA" id="ARBA00005562"/>
    </source>
</evidence>
<feature type="region of interest" description="Disordered" evidence="4">
    <location>
        <begin position="547"/>
        <end position="617"/>
    </location>
</feature>
<evidence type="ECO:0000313" key="7">
    <source>
        <dbReference type="EMBL" id="LAC25678.1"/>
    </source>
</evidence>
<feature type="region of interest" description="Disordered" evidence="4">
    <location>
        <begin position="941"/>
        <end position="963"/>
    </location>
</feature>
<keyword evidence="2 3" id="KW-0238">DNA-binding</keyword>
<dbReference type="PANTHER" id="PTHR11849">
    <property type="entry name" value="ETS"/>
    <property type="match status" value="1"/>
</dbReference>
<sequence>MFLNIVSSMESSEIAVDSMAERVDANGDLFLSRASPASPCLHPPLLEHENVSPDAETVSDEPLIKVQTISCPKTEDPFYVGEDDVNVTAVTDEETRTSQPLSDIKEGETKVEASFCEPSLLNFQTSVSQTYFGANVCSPSSSQNTSANGTNTTNSCRSTLSSISDELHLANNVAETKVHNPHMLFLPNSNEVNGSNNYISTFSPVTPTPVVDVSESSTYSPLYLQTVSTPFNPNHFPGSLNPFSRTLPPAFLPQNVFLSHPLTSPAFNDVMNLSNSWRFLNAYARINSRETPSSGLSQPTPTFPELPPTLTPHVTTESGTPSFSFSEASRAQAGRLEHVKDEDPAAAAAAAVVSSKNSPPAADQLSSDGTSNNYPCKLEHEHKDLLQPDKNIYHETRDSSVLYRVRWSEHSSRICSYVASLHGGDDESADMYMVTKAGDTVPAHRLVMAAASPMLMRILKKLPWRQTAIIVPCSSADALEALVSLCYTGNAKLSKTLLPQVLKIAEELEITHLNIELQDCGVNSSSSVDTSSTQPLDYRLTSCHTNNAQQDSSTTASSPSPPSIFTFTPPPPAHSPPSYSSALMASSASLARTSTAEKRRPHHHRPLTPDLTHTERAKKVKTGATFLPREALEPEAFGTATSGAESSRNKSAGAGCSATTTPSLPNPVPLTPFPQLHPPTPSTPRDAVIVPTGRSNSFSGTSCARSRVLLWKFLLQLLHDARFCPVYIRWLDRSNGVFRIMESDMVAQLWGIARKNRHMNYEKMSRGMRTYYKRHIMYHIDGTKLIYKFNTSELEVQNHMRFLELSQQTLDENPGAGPNCGTGSDAANALCSRFISSTNPLSNISDSCLEHLKKMAKNDENARAKFHHSSSSTEPQTAACLKTSVDDTEELGLRESVFSTPLSLPTLMPSFPGMPTLSSMTALPNLASHALAHSLARSSSTANLAKDKGKNKGNANEGPSLNRLELLGMNKPRSNSIPNFQTSSRFASFFTGASSGATGNSSSNKNSSSIGVNNATKTGSLPTTASSLQRQSPLFIPSHFN</sequence>
<accession>A0A6A7G3R1</accession>
<feature type="compositionally biased region" description="Pro residues" evidence="4">
    <location>
        <begin position="301"/>
        <end position="310"/>
    </location>
</feature>
<reference evidence="7" key="1">
    <citation type="submission" date="2017-11" db="EMBL/GenBank/DDBJ databases">
        <title>The sensing device of the deep-sea amphipod.</title>
        <authorList>
            <person name="Kobayashi H."/>
            <person name="Nagahama T."/>
            <person name="Arai W."/>
            <person name="Sasagawa Y."/>
            <person name="Umeda M."/>
            <person name="Hayashi T."/>
            <person name="Nikaido I."/>
            <person name="Watanabe H."/>
            <person name="Oguri K."/>
            <person name="Kitazato H."/>
            <person name="Fujioka K."/>
            <person name="Kido Y."/>
            <person name="Takami H."/>
        </authorList>
    </citation>
    <scope>NUCLEOTIDE SEQUENCE</scope>
    <source>
        <tissue evidence="7">Whole body</tissue>
    </source>
</reference>
<protein>
    <submittedName>
        <fullName evidence="7">Friend leukemia integration 1 transcription factor-like</fullName>
    </submittedName>
</protein>
<keyword evidence="3" id="KW-0539">Nucleus</keyword>
<feature type="compositionally biased region" description="Polar residues" evidence="4">
    <location>
        <begin position="364"/>
        <end position="374"/>
    </location>
</feature>
<dbReference type="AlphaFoldDB" id="A0A6A7G3R1"/>
<feature type="region of interest" description="Disordered" evidence="4">
    <location>
        <begin position="996"/>
        <end position="1041"/>
    </location>
</feature>
<organism evidence="7">
    <name type="scientific">Hirondellea gigas</name>
    <dbReference type="NCBI Taxonomy" id="1518452"/>
    <lineage>
        <taxon>Eukaryota</taxon>
        <taxon>Metazoa</taxon>
        <taxon>Ecdysozoa</taxon>
        <taxon>Arthropoda</taxon>
        <taxon>Crustacea</taxon>
        <taxon>Multicrustacea</taxon>
        <taxon>Malacostraca</taxon>
        <taxon>Eumalacostraca</taxon>
        <taxon>Peracarida</taxon>
        <taxon>Amphipoda</taxon>
        <taxon>Amphilochidea</taxon>
        <taxon>Lysianassida</taxon>
        <taxon>Lysianassidira</taxon>
        <taxon>Lysianassoidea</taxon>
        <taxon>Lysianassidae</taxon>
        <taxon>Hirondellea</taxon>
    </lineage>
</organism>
<feature type="compositionally biased region" description="Low complexity" evidence="4">
    <location>
        <begin position="345"/>
        <end position="362"/>
    </location>
</feature>
<dbReference type="InterPro" id="IPR036388">
    <property type="entry name" value="WH-like_DNA-bd_sf"/>
</dbReference>
<dbReference type="GO" id="GO:0005634">
    <property type="term" value="C:nucleus"/>
    <property type="evidence" value="ECO:0007669"/>
    <property type="project" value="UniProtKB-SubCell"/>
</dbReference>
<feature type="compositionally biased region" description="Low complexity" evidence="4">
    <location>
        <begin position="996"/>
        <end position="1009"/>
    </location>
</feature>
<dbReference type="PANTHER" id="PTHR11849:SF191">
    <property type="entry name" value="ECDYSONE-INDUCED PROTEIN 74EF ISOFORM B"/>
    <property type="match status" value="1"/>
</dbReference>
<dbReference type="SUPFAM" id="SSF46785">
    <property type="entry name" value="Winged helix' DNA-binding domain"/>
    <property type="match status" value="1"/>
</dbReference>
<dbReference type="SMART" id="SM00413">
    <property type="entry name" value="ETS"/>
    <property type="match status" value="1"/>
</dbReference>
<feature type="domain" description="BTB" evidence="6">
    <location>
        <begin position="429"/>
        <end position="495"/>
    </location>
</feature>
<evidence type="ECO:0000256" key="4">
    <source>
        <dbReference type="SAM" id="MobiDB-lite"/>
    </source>
</evidence>
<evidence type="ECO:0000256" key="3">
    <source>
        <dbReference type="RuleBase" id="RU004019"/>
    </source>
</evidence>
<dbReference type="SUPFAM" id="SSF54695">
    <property type="entry name" value="POZ domain"/>
    <property type="match status" value="1"/>
</dbReference>
<dbReference type="GO" id="GO:0000981">
    <property type="term" value="F:DNA-binding transcription factor activity, RNA polymerase II-specific"/>
    <property type="evidence" value="ECO:0007669"/>
    <property type="project" value="TreeGrafter"/>
</dbReference>
<dbReference type="InterPro" id="IPR000418">
    <property type="entry name" value="Ets_dom"/>
</dbReference>
<evidence type="ECO:0000256" key="2">
    <source>
        <dbReference type="ARBA" id="ARBA00023125"/>
    </source>
</evidence>
<dbReference type="GO" id="GO:0030154">
    <property type="term" value="P:cell differentiation"/>
    <property type="evidence" value="ECO:0007669"/>
    <property type="project" value="TreeGrafter"/>
</dbReference>